<protein>
    <recommendedName>
        <fullName evidence="4">Transmembrane transcriptional regulator (Anti-sigma factor RsiW)</fullName>
    </recommendedName>
</protein>
<dbReference type="OrthoDB" id="7743910at2"/>
<keyword evidence="1" id="KW-0812">Transmembrane</keyword>
<sequence length="272" mass="29156">MASKDCRSTDDELLSAYIDRALSPELARTVENRLAEEPAFAARLEALRDADERARAEAARIDAQPMSRPLASLLHRLEGEAGGKLASSNVVAFPLWRRARRFATEHRAFAASVAALAAGFSLAHFLSAPAAPAIWSEDGRIVSRSQLARALETRLSGEPAAVNARATFVARLSFRTEEGALCRVFDLETARARARNVACRTGEDGWRLAASSFSPALATAPEGTYAAASGARDPVIEAYIDAAIAGEPLSRAEESELIARGWRAPERPGSVN</sequence>
<organism evidence="2 3">
    <name type="scientific">Amphiplicatus metriothermophilus</name>
    <dbReference type="NCBI Taxonomy" id="1519374"/>
    <lineage>
        <taxon>Bacteria</taxon>
        <taxon>Pseudomonadati</taxon>
        <taxon>Pseudomonadota</taxon>
        <taxon>Alphaproteobacteria</taxon>
        <taxon>Parvularculales</taxon>
        <taxon>Parvularculaceae</taxon>
        <taxon>Amphiplicatus</taxon>
    </lineage>
</organism>
<reference evidence="2 3" key="1">
    <citation type="submission" date="2017-07" db="EMBL/GenBank/DDBJ databases">
        <authorList>
            <person name="Sun Z.S."/>
            <person name="Albrecht U."/>
            <person name="Echele G."/>
            <person name="Lee C.C."/>
        </authorList>
    </citation>
    <scope>NUCLEOTIDE SEQUENCE [LARGE SCALE GENOMIC DNA]</scope>
    <source>
        <strain evidence="2 3">CGMCC 1.12710</strain>
    </source>
</reference>
<name>A0A239PV10_9PROT</name>
<accession>A0A239PV10</accession>
<evidence type="ECO:0008006" key="4">
    <source>
        <dbReference type="Google" id="ProtNLM"/>
    </source>
</evidence>
<keyword evidence="3" id="KW-1185">Reference proteome</keyword>
<dbReference type="EMBL" id="FZQA01000004">
    <property type="protein sequence ID" value="SNT74139.1"/>
    <property type="molecule type" value="Genomic_DNA"/>
</dbReference>
<dbReference type="RefSeq" id="WP_143265996.1">
    <property type="nucleotide sequence ID" value="NZ_FZQA01000004.1"/>
</dbReference>
<dbReference type="AlphaFoldDB" id="A0A239PV10"/>
<evidence type="ECO:0000256" key="1">
    <source>
        <dbReference type="SAM" id="Phobius"/>
    </source>
</evidence>
<feature type="transmembrane region" description="Helical" evidence="1">
    <location>
        <begin position="108"/>
        <end position="126"/>
    </location>
</feature>
<proteinExistence type="predicted"/>
<evidence type="ECO:0000313" key="2">
    <source>
        <dbReference type="EMBL" id="SNT74139.1"/>
    </source>
</evidence>
<keyword evidence="1" id="KW-1133">Transmembrane helix</keyword>
<dbReference type="Proteomes" id="UP000198346">
    <property type="component" value="Unassembled WGS sequence"/>
</dbReference>
<keyword evidence="1" id="KW-0472">Membrane</keyword>
<gene>
    <name evidence="2" type="ORF">SAMN06297382_2046</name>
</gene>
<evidence type="ECO:0000313" key="3">
    <source>
        <dbReference type="Proteomes" id="UP000198346"/>
    </source>
</evidence>